<dbReference type="NCBIfam" id="TIGR01300">
    <property type="entry name" value="CPA3_mnhG_phaG"/>
    <property type="match status" value="1"/>
</dbReference>
<dbReference type="Proteomes" id="UP000480312">
    <property type="component" value="Unassembled WGS sequence"/>
</dbReference>
<dbReference type="GO" id="GO:0015385">
    <property type="term" value="F:sodium:proton antiporter activity"/>
    <property type="evidence" value="ECO:0007669"/>
    <property type="project" value="TreeGrafter"/>
</dbReference>
<dbReference type="InterPro" id="IPR005133">
    <property type="entry name" value="PhaG_MnhG_YufB"/>
</dbReference>
<proteinExistence type="predicted"/>
<keyword evidence="2" id="KW-0472">Membrane</keyword>
<dbReference type="RefSeq" id="WP_162218084.1">
    <property type="nucleotide sequence ID" value="NZ_JAAEHK010000006.1"/>
</dbReference>
<name>A0A7C9P344_9GAMM</name>
<dbReference type="EMBL" id="JAAEHK010000006">
    <property type="protein sequence ID" value="NDL70190.1"/>
    <property type="molecule type" value="Genomic_DNA"/>
</dbReference>
<dbReference type="AlphaFoldDB" id="A0A7C9P344"/>
<comment type="caution">
    <text evidence="3">The sequence shown here is derived from an EMBL/GenBank/DDBJ whole genome shotgun (WGS) entry which is preliminary data.</text>
</comment>
<reference evidence="3 4" key="1">
    <citation type="submission" date="2020-01" db="EMBL/GenBank/DDBJ databases">
        <title>Whole genome sequencing of Halomonas alkaliphila strain LS44.</title>
        <authorList>
            <person name="Kumar S."/>
            <person name="Paul D."/>
            <person name="Shouche Y."/>
            <person name="Suryavanshi M.V."/>
        </authorList>
    </citation>
    <scope>NUCLEOTIDE SEQUENCE [LARGE SCALE GENOMIC DNA]</scope>
    <source>
        <strain evidence="3 4">LS44</strain>
    </source>
</reference>
<feature type="compositionally biased region" description="Basic and acidic residues" evidence="1">
    <location>
        <begin position="97"/>
        <end position="107"/>
    </location>
</feature>
<dbReference type="PANTHER" id="PTHR34703">
    <property type="entry name" value="ANTIPORTER SUBUNIT MNHG2-RELATED"/>
    <property type="match status" value="1"/>
</dbReference>
<evidence type="ECO:0000256" key="1">
    <source>
        <dbReference type="SAM" id="MobiDB-lite"/>
    </source>
</evidence>
<evidence type="ECO:0000256" key="2">
    <source>
        <dbReference type="SAM" id="Phobius"/>
    </source>
</evidence>
<feature type="region of interest" description="Disordered" evidence="1">
    <location>
        <begin position="88"/>
        <end position="107"/>
    </location>
</feature>
<evidence type="ECO:0000313" key="4">
    <source>
        <dbReference type="Proteomes" id="UP000480312"/>
    </source>
</evidence>
<dbReference type="OrthoDB" id="9813804at2"/>
<accession>A0A7C9P344</accession>
<evidence type="ECO:0000313" key="3">
    <source>
        <dbReference type="EMBL" id="NDL70190.1"/>
    </source>
</evidence>
<dbReference type="Pfam" id="PF03334">
    <property type="entry name" value="PhaG_MnhG_YufB"/>
    <property type="match status" value="1"/>
</dbReference>
<keyword evidence="2" id="KW-0812">Transmembrane</keyword>
<gene>
    <name evidence="3" type="ORF">GPL32_06655</name>
</gene>
<protein>
    <submittedName>
        <fullName evidence="3">Monovalent cation/H(+) antiporter subunit G</fullName>
    </submittedName>
</protein>
<keyword evidence="2" id="KW-1133">Transmembrane helix</keyword>
<organism evidence="3 4">
    <name type="scientific">Vreelandella alkaliphila</name>
    <dbReference type="NCBI Taxonomy" id="272774"/>
    <lineage>
        <taxon>Bacteria</taxon>
        <taxon>Pseudomonadati</taxon>
        <taxon>Pseudomonadota</taxon>
        <taxon>Gammaproteobacteria</taxon>
        <taxon>Oceanospirillales</taxon>
        <taxon>Halomonadaceae</taxon>
        <taxon>Vreelandella</taxon>
    </lineage>
</organism>
<dbReference type="PANTHER" id="PTHR34703:SF1">
    <property type="entry name" value="ANTIPORTER SUBUNIT MNHG2-RELATED"/>
    <property type="match status" value="1"/>
</dbReference>
<sequence length="107" mass="11278">MMGDLLGIALILLSLPFFIASTVGLLRFPDVYARLHALTKADNVGLGLICLGLAVQADSVAVGLKIVLIWGLLLLASSTGATLISTSALRHGHPPRQRNDVDKHAGR</sequence>
<feature type="transmembrane region" description="Helical" evidence="2">
    <location>
        <begin position="67"/>
        <end position="89"/>
    </location>
</feature>